<feature type="region of interest" description="Disordered" evidence="1">
    <location>
        <begin position="1"/>
        <end position="218"/>
    </location>
</feature>
<sequence length="845" mass="93585">MSNYPPPDNDDSNMPMPRYHQHYNNIGSQQNNDYSNHHYQQPLHHQANNRENIGWNNDNYRPPNNNNIMSDNKKFNHYSQNDMHNNYNNEPPNSQRHDNYNHHRGDGGNNNNNNNATIIKKRAAKRRVKHDLPGPAGNWFRQKKAAVANRKQSSAATTANSSAMKTDETKKQQSNSGNAMAKLEDNGEQSADSKLVISSSSPPPSTSPSNNHKTKRQDEQLFHDHSSDLHECNAWNLMCTTLNRIVPPANLLLHNHNHHHPNAAYTTYKSTLRKSIPDNYALIHEIHEGRYDTCHLDQHLYATDLRVPLLVGYVASVQCHAHSDWTALLVDEMQSVAKYHGGNGSSNNAGRGVLCWIEERLVKQHANWIRPGAVWMIEGAKLALFSSLEEEEEEEDGDDGEHGSNNHGGSNAAMSTTTVDVSPSTDNSRGGGAIDRMILVGESSMVYAWTPEEASSTFTHEEFSDLMERRCDLGLQGEELPDDEVEEKDVTICDVDCTSSKSDVKKKNDTDIDADYDDTNDVLIVEKTNVQTDEIVDVDASNEEASAALEQVLEACSAANDKPMQIESQTEDAMPIPQVVEGEPNDDPQPPVKNLPNPYAKKTLSQVTPHEESTTKSLDAGNVPRDDDAMNSSVLVQLKEGSVSPANDKGIDDNTEKKGSTLDTAQSPQLQPITTRPDQQMQVDVDDSFDDMLDEDSLDEALPLNDEGKPRNITNTSMSKGDVSFDDMLDEESLDITPLKNEDSSAGKLDSSKMNTPGGDSFDDMLDDDSLEMDTPNIGKLGPKTNNTPGGDSFDDMLDEDSDDNIEAMFQIKNSHPTSDNLFSGVTVLDQDDLADLGDEDDDDF</sequence>
<feature type="compositionally biased region" description="Basic and acidic residues" evidence="1">
    <location>
        <begin position="95"/>
        <end position="106"/>
    </location>
</feature>
<comment type="caution">
    <text evidence="2">The sequence shown here is derived from an EMBL/GenBank/DDBJ whole genome shotgun (WGS) entry which is preliminary data.</text>
</comment>
<feature type="compositionally biased region" description="Low complexity" evidence="1">
    <location>
        <begin position="153"/>
        <end position="163"/>
    </location>
</feature>
<feature type="compositionally biased region" description="Basic residues" evidence="1">
    <location>
        <begin position="119"/>
        <end position="129"/>
    </location>
</feature>
<feature type="region of interest" description="Disordered" evidence="1">
    <location>
        <begin position="387"/>
        <end position="432"/>
    </location>
</feature>
<feature type="compositionally biased region" description="Polar residues" evidence="1">
    <location>
        <begin position="661"/>
        <end position="677"/>
    </location>
</feature>
<reference evidence="2" key="1">
    <citation type="submission" date="2023-06" db="EMBL/GenBank/DDBJ databases">
        <title>Survivors Of The Sea: Transcriptome response of Skeletonema marinoi to long-term dormancy.</title>
        <authorList>
            <person name="Pinder M.I.M."/>
            <person name="Kourtchenko O."/>
            <person name="Robertson E.K."/>
            <person name="Larsson T."/>
            <person name="Maumus F."/>
            <person name="Osuna-Cruz C.M."/>
            <person name="Vancaester E."/>
            <person name="Stenow R."/>
            <person name="Vandepoele K."/>
            <person name="Ploug H."/>
            <person name="Bruchert V."/>
            <person name="Godhe A."/>
            <person name="Topel M."/>
        </authorList>
    </citation>
    <scope>NUCLEOTIDE SEQUENCE</scope>
    <source>
        <strain evidence="2">R05AC</strain>
    </source>
</reference>
<dbReference type="Proteomes" id="UP001224775">
    <property type="component" value="Unassembled WGS sequence"/>
</dbReference>
<feature type="compositionally biased region" description="Acidic residues" evidence="1">
    <location>
        <begin position="388"/>
        <end position="399"/>
    </location>
</feature>
<name>A0AAD8XYZ1_9STRA</name>
<feature type="compositionally biased region" description="Polar residues" evidence="1">
    <location>
        <begin position="77"/>
        <end position="94"/>
    </location>
</feature>
<feature type="region of interest" description="Disordered" evidence="1">
    <location>
        <begin position="693"/>
        <end position="800"/>
    </location>
</feature>
<keyword evidence="3" id="KW-1185">Reference proteome</keyword>
<feature type="compositionally biased region" description="Basic and acidic residues" evidence="1">
    <location>
        <begin position="649"/>
        <end position="660"/>
    </location>
</feature>
<feature type="region of interest" description="Disordered" evidence="1">
    <location>
        <begin position="576"/>
        <end position="681"/>
    </location>
</feature>
<feature type="compositionally biased region" description="Acidic residues" evidence="1">
    <location>
        <begin position="724"/>
        <end position="734"/>
    </location>
</feature>
<feature type="compositionally biased region" description="Acidic residues" evidence="1">
    <location>
        <begin position="761"/>
        <end position="772"/>
    </location>
</feature>
<dbReference type="EMBL" id="JATAAI010000030">
    <property type="protein sequence ID" value="KAK1736045.1"/>
    <property type="molecule type" value="Genomic_DNA"/>
</dbReference>
<evidence type="ECO:0000313" key="2">
    <source>
        <dbReference type="EMBL" id="KAK1736045.1"/>
    </source>
</evidence>
<evidence type="ECO:0000313" key="3">
    <source>
        <dbReference type="Proteomes" id="UP001224775"/>
    </source>
</evidence>
<feature type="compositionally biased region" description="Low complexity" evidence="1">
    <location>
        <begin position="56"/>
        <end position="67"/>
    </location>
</feature>
<organism evidence="2 3">
    <name type="scientific">Skeletonema marinoi</name>
    <dbReference type="NCBI Taxonomy" id="267567"/>
    <lineage>
        <taxon>Eukaryota</taxon>
        <taxon>Sar</taxon>
        <taxon>Stramenopiles</taxon>
        <taxon>Ochrophyta</taxon>
        <taxon>Bacillariophyta</taxon>
        <taxon>Coscinodiscophyceae</taxon>
        <taxon>Thalassiosirophycidae</taxon>
        <taxon>Thalassiosirales</taxon>
        <taxon>Skeletonemataceae</taxon>
        <taxon>Skeletonema</taxon>
        <taxon>Skeletonema marinoi-dohrnii complex</taxon>
    </lineage>
</organism>
<evidence type="ECO:0000256" key="1">
    <source>
        <dbReference type="SAM" id="MobiDB-lite"/>
    </source>
</evidence>
<gene>
    <name evidence="2" type="ORF">QTG54_013181</name>
</gene>
<accession>A0AAD8XYZ1</accession>
<feature type="compositionally biased region" description="Low complexity" evidence="1">
    <location>
        <begin position="403"/>
        <end position="428"/>
    </location>
</feature>
<dbReference type="AlphaFoldDB" id="A0AAD8XYZ1"/>
<protein>
    <submittedName>
        <fullName evidence="2">Uncharacterized protein</fullName>
    </submittedName>
</protein>
<feature type="compositionally biased region" description="Polar residues" evidence="1">
    <location>
        <begin position="22"/>
        <end position="39"/>
    </location>
</feature>
<proteinExistence type="predicted"/>